<keyword evidence="3" id="KW-1185">Reference proteome</keyword>
<protein>
    <recommendedName>
        <fullName evidence="4">Secreted protein</fullName>
    </recommendedName>
</protein>
<dbReference type="AlphaFoldDB" id="A0AAE1YK01"/>
<dbReference type="Proteomes" id="UP001293254">
    <property type="component" value="Unassembled WGS sequence"/>
</dbReference>
<organism evidence="2 3">
    <name type="scientific">Sesamum alatum</name>
    <dbReference type="NCBI Taxonomy" id="300844"/>
    <lineage>
        <taxon>Eukaryota</taxon>
        <taxon>Viridiplantae</taxon>
        <taxon>Streptophyta</taxon>
        <taxon>Embryophyta</taxon>
        <taxon>Tracheophyta</taxon>
        <taxon>Spermatophyta</taxon>
        <taxon>Magnoliopsida</taxon>
        <taxon>eudicotyledons</taxon>
        <taxon>Gunneridae</taxon>
        <taxon>Pentapetalae</taxon>
        <taxon>asterids</taxon>
        <taxon>lamiids</taxon>
        <taxon>Lamiales</taxon>
        <taxon>Pedaliaceae</taxon>
        <taxon>Sesamum</taxon>
    </lineage>
</organism>
<accession>A0AAE1YK01</accession>
<feature type="signal peptide" evidence="1">
    <location>
        <begin position="1"/>
        <end position="17"/>
    </location>
</feature>
<reference evidence="2" key="2">
    <citation type="journal article" date="2024" name="Plant">
        <title>Genomic evolution and insights into agronomic trait innovations of Sesamum species.</title>
        <authorList>
            <person name="Miao H."/>
            <person name="Wang L."/>
            <person name="Qu L."/>
            <person name="Liu H."/>
            <person name="Sun Y."/>
            <person name="Le M."/>
            <person name="Wang Q."/>
            <person name="Wei S."/>
            <person name="Zheng Y."/>
            <person name="Lin W."/>
            <person name="Duan Y."/>
            <person name="Cao H."/>
            <person name="Xiong S."/>
            <person name="Wang X."/>
            <person name="Wei L."/>
            <person name="Li C."/>
            <person name="Ma Q."/>
            <person name="Ju M."/>
            <person name="Zhao R."/>
            <person name="Li G."/>
            <person name="Mu C."/>
            <person name="Tian Q."/>
            <person name="Mei H."/>
            <person name="Zhang T."/>
            <person name="Gao T."/>
            <person name="Zhang H."/>
        </authorList>
    </citation>
    <scope>NUCLEOTIDE SEQUENCE</scope>
    <source>
        <strain evidence="2">3651</strain>
    </source>
</reference>
<dbReference type="EMBL" id="JACGWO010000003">
    <property type="protein sequence ID" value="KAK4431760.1"/>
    <property type="molecule type" value="Genomic_DNA"/>
</dbReference>
<keyword evidence="1" id="KW-0732">Signal</keyword>
<evidence type="ECO:0000256" key="1">
    <source>
        <dbReference type="SAM" id="SignalP"/>
    </source>
</evidence>
<evidence type="ECO:0008006" key="4">
    <source>
        <dbReference type="Google" id="ProtNLM"/>
    </source>
</evidence>
<name>A0AAE1YK01_9LAMI</name>
<sequence>MLLPILFAVCLFIRMTGNPIAWTHMWNVDRSTSSRASSGSHGFKTIRSPRNDHGLCRQMRLRSSSVARRNTRVFCSMVLVWVLVGIPHAFDRVDLIALLFRGLSHKTLAMRG</sequence>
<proteinExistence type="predicted"/>
<evidence type="ECO:0000313" key="2">
    <source>
        <dbReference type="EMBL" id="KAK4431760.1"/>
    </source>
</evidence>
<feature type="chain" id="PRO_5041938852" description="Secreted protein" evidence="1">
    <location>
        <begin position="18"/>
        <end position="112"/>
    </location>
</feature>
<reference evidence="2" key="1">
    <citation type="submission" date="2020-06" db="EMBL/GenBank/DDBJ databases">
        <authorList>
            <person name="Li T."/>
            <person name="Hu X."/>
            <person name="Zhang T."/>
            <person name="Song X."/>
            <person name="Zhang H."/>
            <person name="Dai N."/>
            <person name="Sheng W."/>
            <person name="Hou X."/>
            <person name="Wei L."/>
        </authorList>
    </citation>
    <scope>NUCLEOTIDE SEQUENCE</scope>
    <source>
        <strain evidence="2">3651</strain>
        <tissue evidence="2">Leaf</tissue>
    </source>
</reference>
<comment type="caution">
    <text evidence="2">The sequence shown here is derived from an EMBL/GenBank/DDBJ whole genome shotgun (WGS) entry which is preliminary data.</text>
</comment>
<evidence type="ECO:0000313" key="3">
    <source>
        <dbReference type="Proteomes" id="UP001293254"/>
    </source>
</evidence>
<gene>
    <name evidence="2" type="ORF">Salat_0938100</name>
</gene>